<name>A0A6A4RV88_SCOMX</name>
<feature type="region of interest" description="Disordered" evidence="1">
    <location>
        <begin position="68"/>
        <end position="112"/>
    </location>
</feature>
<evidence type="ECO:0000313" key="2">
    <source>
        <dbReference type="EMBL" id="KAF0024135.1"/>
    </source>
</evidence>
<dbReference type="Proteomes" id="UP000438429">
    <property type="component" value="Unassembled WGS sequence"/>
</dbReference>
<evidence type="ECO:0000256" key="1">
    <source>
        <dbReference type="SAM" id="MobiDB-lite"/>
    </source>
</evidence>
<evidence type="ECO:0000313" key="3">
    <source>
        <dbReference type="Proteomes" id="UP000438429"/>
    </source>
</evidence>
<comment type="caution">
    <text evidence="2">The sequence shown here is derived from an EMBL/GenBank/DDBJ whole genome shotgun (WGS) entry which is preliminary data.</text>
</comment>
<gene>
    <name evidence="2" type="ORF">F2P81_022937</name>
</gene>
<dbReference type="AlphaFoldDB" id="A0A6A4RV88"/>
<accession>A0A6A4RV88</accession>
<protein>
    <submittedName>
        <fullName evidence="2">Uncharacterized protein</fullName>
    </submittedName>
</protein>
<proteinExistence type="predicted"/>
<dbReference type="EMBL" id="VEVO01000021">
    <property type="protein sequence ID" value="KAF0024135.1"/>
    <property type="molecule type" value="Genomic_DNA"/>
</dbReference>
<reference evidence="2 3" key="1">
    <citation type="submission" date="2019-06" db="EMBL/GenBank/DDBJ databases">
        <title>Draft genomes of female and male turbot (Scophthalmus maximus).</title>
        <authorList>
            <person name="Xu H."/>
            <person name="Xu X.-W."/>
            <person name="Shao C."/>
            <person name="Chen S."/>
        </authorList>
    </citation>
    <scope>NUCLEOTIDE SEQUENCE [LARGE SCALE GENOMIC DNA]</scope>
    <source>
        <strain evidence="2">Ysfricsl-2016a</strain>
        <tissue evidence="2">Blood</tissue>
    </source>
</reference>
<sequence>MWTVECLTRGPSDLDLIRTRDRIHESSGGGTLVLVLTCNHADNSLLPGLVRLVSVALPLVSVAFHQANSAPPPNMLNGSGEVIGGRETPGNKAAAAAAAVYDSQQQEEEEDV</sequence>
<organism evidence="2 3">
    <name type="scientific">Scophthalmus maximus</name>
    <name type="common">Turbot</name>
    <name type="synonym">Psetta maxima</name>
    <dbReference type="NCBI Taxonomy" id="52904"/>
    <lineage>
        <taxon>Eukaryota</taxon>
        <taxon>Metazoa</taxon>
        <taxon>Chordata</taxon>
        <taxon>Craniata</taxon>
        <taxon>Vertebrata</taxon>
        <taxon>Euteleostomi</taxon>
        <taxon>Actinopterygii</taxon>
        <taxon>Neopterygii</taxon>
        <taxon>Teleostei</taxon>
        <taxon>Neoteleostei</taxon>
        <taxon>Acanthomorphata</taxon>
        <taxon>Carangaria</taxon>
        <taxon>Pleuronectiformes</taxon>
        <taxon>Pleuronectoidei</taxon>
        <taxon>Scophthalmidae</taxon>
        <taxon>Scophthalmus</taxon>
    </lineage>
</organism>